<sequence>MAEDATYRFTDRDGDVLKVEHSTANRGQEAYVVAGHGAYVPPAAAVALAIAVLETSGATDAGATSSAGEASMARSAVRYLRNAQRHAQRLADAEARRAKAAAERKAKEEAEQADAEKLDAEAWALYKAHWGMTGSVPDGWVVASPGQAQERDRWRKVARAAREALVPQDSAPDLPRFAVVRATKQNGIREFGVLDRNSGDVATFGGLSNAQHALDQVAAAPTRWIWTPAASITHTEEIN</sequence>
<organism evidence="2 3">
    <name type="scientific">Arthrobacter phage SWEP2</name>
    <dbReference type="NCBI Taxonomy" id="2945958"/>
    <lineage>
        <taxon>Viruses</taxon>
        <taxon>Duplodnaviria</taxon>
        <taxon>Heunggongvirae</taxon>
        <taxon>Uroviricota</taxon>
        <taxon>Caudoviricetes</taxon>
        <taxon>Casidaviridae</taxon>
        <taxon>Swepdovirus</taxon>
        <taxon>Swepdovirus SWEP2</taxon>
    </lineage>
</organism>
<feature type="compositionally biased region" description="Basic and acidic residues" evidence="1">
    <location>
        <begin position="89"/>
        <end position="114"/>
    </location>
</feature>
<evidence type="ECO:0000256" key="1">
    <source>
        <dbReference type="SAM" id="MobiDB-lite"/>
    </source>
</evidence>
<protein>
    <submittedName>
        <fullName evidence="2">Uncharacterized protein</fullName>
    </submittedName>
</protein>
<name>A0A9E7MIY6_9CAUD</name>
<proteinExistence type="predicted"/>
<evidence type="ECO:0000313" key="3">
    <source>
        <dbReference type="Proteomes" id="UP001057418"/>
    </source>
</evidence>
<evidence type="ECO:0000313" key="2">
    <source>
        <dbReference type="EMBL" id="USL85108.1"/>
    </source>
</evidence>
<accession>A0A9E7MIY6</accession>
<reference evidence="2" key="1">
    <citation type="submission" date="2022-05" db="EMBL/GenBank/DDBJ databases">
        <authorList>
            <person name="Ruan C."/>
        </authorList>
    </citation>
    <scope>NUCLEOTIDE SEQUENCE</scope>
</reference>
<dbReference type="Proteomes" id="UP001057418">
    <property type="component" value="Segment"/>
</dbReference>
<feature type="region of interest" description="Disordered" evidence="1">
    <location>
        <begin position="88"/>
        <end position="114"/>
    </location>
</feature>
<dbReference type="EMBL" id="ON528933">
    <property type="protein sequence ID" value="USL85108.1"/>
    <property type="molecule type" value="Genomic_DNA"/>
</dbReference>
<keyword evidence="3" id="KW-1185">Reference proteome</keyword>